<reference evidence="1" key="1">
    <citation type="journal article" date="2003" name="Genome Res.">
        <title>The secreted protein discovery initiative (SPDI), a large-scale effort to identify novel human secreted and transmembrane proteins: a bioinformatics assessment.</title>
        <authorList>
            <person name="Clark H.F."/>
            <person name="Gurney A.L."/>
            <person name="Abaya E."/>
            <person name="Baker K."/>
            <person name="Baldwin D."/>
            <person name="Brush J."/>
            <person name="Chen J."/>
            <person name="Chow B."/>
            <person name="Chui C."/>
            <person name="Crowley C."/>
            <person name="Currell B."/>
            <person name="Deuel B."/>
            <person name="Dowd P."/>
            <person name="Eaton D."/>
            <person name="Foster J."/>
            <person name="Grimaldi C."/>
            <person name="Gu Q."/>
            <person name="Hass P.E."/>
            <person name="Heldens S."/>
            <person name="Huang A."/>
            <person name="Kim H.S."/>
            <person name="Klimowski L."/>
            <person name="Jin Y."/>
            <person name="Johnson S."/>
            <person name="Lee J."/>
            <person name="Lewis L."/>
            <person name="Liao D."/>
            <person name="Mark M."/>
            <person name="Robbie E."/>
            <person name="Sanchez C."/>
            <person name="Schoenfeld J."/>
            <person name="Seshagiri S."/>
            <person name="Simmons L."/>
            <person name="Singh J."/>
            <person name="Smith V."/>
            <person name="Stinson J."/>
            <person name="Vagts A."/>
            <person name="Vandlen R."/>
            <person name="Watanabe C."/>
            <person name="Wieand D."/>
            <person name="Woods K."/>
            <person name="Xie M.H."/>
            <person name="Yansura D."/>
            <person name="Yi S."/>
            <person name="Yu G."/>
            <person name="Yuan J."/>
            <person name="Zhang M."/>
            <person name="Zhang Z."/>
            <person name="Goddard A."/>
            <person name="Wood W.I."/>
            <person name="Godowski P."/>
            <person name="Gray A."/>
        </authorList>
    </citation>
    <scope>NUCLEOTIDE SEQUENCE</scope>
</reference>
<name>Q6UXQ0_HUMAN</name>
<proteinExistence type="evidence at transcript level"/>
<sequence>MGRLLTLLWVGFPYPSYLGTHKATFCMGPSSTGRCSPRFMRMAPTSFSSQAAPASEGPPQPCRVKRITLMLCITRLRWLPSEHFFQLKRALRVGHLLCVPCWAGDPGSVRLVHLL</sequence>
<evidence type="ECO:0000313" key="1">
    <source>
        <dbReference type="EMBL" id="AAQ88620.1"/>
    </source>
</evidence>
<organism evidence="1">
    <name type="scientific">Homo sapiens</name>
    <name type="common">Human</name>
    <dbReference type="NCBI Taxonomy" id="9606"/>
    <lineage>
        <taxon>Eukaryota</taxon>
        <taxon>Metazoa</taxon>
        <taxon>Chordata</taxon>
        <taxon>Craniata</taxon>
        <taxon>Vertebrata</taxon>
        <taxon>Euteleostomi</taxon>
        <taxon>Mammalia</taxon>
        <taxon>Eutheria</taxon>
        <taxon>Euarchontoglires</taxon>
        <taxon>Primates</taxon>
        <taxon>Haplorrhini</taxon>
        <taxon>Catarrhini</taxon>
        <taxon>Hominidae</taxon>
        <taxon>Homo</taxon>
    </lineage>
</organism>
<dbReference type="EMBL" id="AY358253">
    <property type="protein sequence ID" value="AAQ88620.1"/>
    <property type="molecule type" value="mRNA"/>
</dbReference>
<dbReference type="AlphaFoldDB" id="Q6UXQ0"/>
<gene>
    <name evidence="1" type="ORF">UNQ9353</name>
</gene>
<protein>
    <submittedName>
        <fullName evidence="1">Micronovel</fullName>
    </submittedName>
</protein>
<accession>Q6UXQ0</accession>